<proteinExistence type="predicted"/>
<dbReference type="HOGENOM" id="CLU_057504_6_1_10"/>
<organism evidence="1 2">
    <name type="scientific">Saprospira grandis DSM 2844</name>
    <dbReference type="NCBI Taxonomy" id="694433"/>
    <lineage>
        <taxon>Bacteria</taxon>
        <taxon>Pseudomonadati</taxon>
        <taxon>Bacteroidota</taxon>
        <taxon>Saprospiria</taxon>
        <taxon>Saprospirales</taxon>
        <taxon>Saprospiraceae</taxon>
        <taxon>Saprospira</taxon>
    </lineage>
</organism>
<dbReference type="Pfam" id="PF12784">
    <property type="entry name" value="PDDEXK_2"/>
    <property type="match status" value="1"/>
</dbReference>
<protein>
    <recommendedName>
        <fullName evidence="3">PD-(D/E)XK nuclease family transposase</fullName>
    </recommendedName>
</protein>
<dbReference type="EMBL" id="JH719942">
    <property type="protein sequence ID" value="EJF52039.1"/>
    <property type="molecule type" value="Genomic_DNA"/>
</dbReference>
<reference evidence="2" key="1">
    <citation type="journal article" date="2012" name="Stand. Genomic Sci.">
        <title>Permanent draft genome sequence of the gliding predator Saprospira grandis strain Sa g1 (= HR1).</title>
        <authorList>
            <person name="Mavromatis K."/>
            <person name="Chertkov O."/>
            <person name="Lapidus A."/>
            <person name="Nolan M."/>
            <person name="Lucas S."/>
            <person name="Tice H."/>
            <person name="Del Rio T.G."/>
            <person name="Cheng J.F."/>
            <person name="Han C."/>
            <person name="Tapia R."/>
            <person name="Bruce D."/>
            <person name="Goodwin L.A."/>
            <person name="Pitluck S."/>
            <person name="Huntemann M."/>
            <person name="Liolios K."/>
            <person name="Pagani I."/>
            <person name="Ivanova N."/>
            <person name="Mikhailova N."/>
            <person name="Pati A."/>
            <person name="Chen A."/>
            <person name="Palaniappan K."/>
            <person name="Land M."/>
            <person name="Brambilla E.M."/>
            <person name="Rohde M."/>
            <person name="Spring S."/>
            <person name="Goker M."/>
            <person name="Detter J.C."/>
            <person name="Bristow J."/>
            <person name="Eisen J.A."/>
            <person name="Markowitz V."/>
            <person name="Hugenholtz P."/>
            <person name="Kyrpides N.C."/>
            <person name="Klenk H.P."/>
            <person name="Woyke T."/>
        </authorList>
    </citation>
    <scope>NUCLEOTIDE SEQUENCE [LARGE SCALE GENOMIC DNA]</scope>
    <source>
        <strain evidence="2">DSM 2844</strain>
    </source>
</reference>
<name>J0NX11_9BACT</name>
<evidence type="ECO:0000313" key="2">
    <source>
        <dbReference type="Proteomes" id="UP000005113"/>
    </source>
</evidence>
<sequence>MIKDRYINPLTDFGFKKLFGEAANKELLIHFLNQLLPEKHQVEDLEYLPSERLPSSFLDRK</sequence>
<accession>J0NX11</accession>
<evidence type="ECO:0008006" key="3">
    <source>
        <dbReference type="Google" id="ProtNLM"/>
    </source>
</evidence>
<dbReference type="RefSeq" id="WP_002656692.1">
    <property type="nucleotide sequence ID" value="NZ_JH719942.1"/>
</dbReference>
<dbReference type="Proteomes" id="UP000005113">
    <property type="component" value="Unassembled WGS sequence"/>
</dbReference>
<evidence type="ECO:0000313" key="1">
    <source>
        <dbReference type="EMBL" id="EJF52039.1"/>
    </source>
</evidence>
<dbReference type="AlphaFoldDB" id="J0NX11"/>
<gene>
    <name evidence="1" type="ORF">SapgrDRAFT_0289</name>
</gene>
<feature type="non-terminal residue" evidence="1">
    <location>
        <position position="61"/>
    </location>
</feature>